<reference evidence="7" key="1">
    <citation type="submission" date="2022-11" db="EMBL/GenBank/DDBJ databases">
        <title>Centuries of genome instability and evolution in soft-shell clam transmissible cancer (bioRxiv).</title>
        <authorList>
            <person name="Hart S.F.M."/>
            <person name="Yonemitsu M.A."/>
            <person name="Giersch R.M."/>
            <person name="Beal B.F."/>
            <person name="Arriagada G."/>
            <person name="Davis B.W."/>
            <person name="Ostrander E.A."/>
            <person name="Goff S.P."/>
            <person name="Metzger M.J."/>
        </authorList>
    </citation>
    <scope>NUCLEOTIDE SEQUENCE</scope>
    <source>
        <strain evidence="7">MELC-2E11</strain>
        <tissue evidence="7">Siphon/mantle</tissue>
    </source>
</reference>
<evidence type="ECO:0000256" key="4">
    <source>
        <dbReference type="ARBA" id="ARBA00023136"/>
    </source>
</evidence>
<evidence type="ECO:0000256" key="2">
    <source>
        <dbReference type="ARBA" id="ARBA00022692"/>
    </source>
</evidence>
<organism evidence="7 8">
    <name type="scientific">Mya arenaria</name>
    <name type="common">Soft-shell clam</name>
    <dbReference type="NCBI Taxonomy" id="6604"/>
    <lineage>
        <taxon>Eukaryota</taxon>
        <taxon>Metazoa</taxon>
        <taxon>Spiralia</taxon>
        <taxon>Lophotrochozoa</taxon>
        <taxon>Mollusca</taxon>
        <taxon>Bivalvia</taxon>
        <taxon>Autobranchia</taxon>
        <taxon>Heteroconchia</taxon>
        <taxon>Euheterodonta</taxon>
        <taxon>Imparidentia</taxon>
        <taxon>Neoheterodontei</taxon>
        <taxon>Myida</taxon>
        <taxon>Myoidea</taxon>
        <taxon>Myidae</taxon>
        <taxon>Mya</taxon>
    </lineage>
</organism>
<protein>
    <submittedName>
        <fullName evidence="7">GCY6-like protein</fullName>
    </submittedName>
</protein>
<dbReference type="CDD" id="cd06352">
    <property type="entry name" value="PBP1_NPR_GC-like"/>
    <property type="match status" value="1"/>
</dbReference>
<dbReference type="InterPro" id="IPR052612">
    <property type="entry name" value="ANP_Clearance_Receptor"/>
</dbReference>
<evidence type="ECO:0000259" key="6">
    <source>
        <dbReference type="Pfam" id="PF01094"/>
    </source>
</evidence>
<keyword evidence="2" id="KW-0812">Transmembrane</keyword>
<keyword evidence="5" id="KW-0732">Signal</keyword>
<dbReference type="Gene3D" id="3.40.50.2300">
    <property type="match status" value="1"/>
</dbReference>
<keyword evidence="3" id="KW-1133">Transmembrane helix</keyword>
<comment type="subcellular location">
    <subcellularLocation>
        <location evidence="1">Membrane</location>
    </subcellularLocation>
</comment>
<accession>A0ABY7EZC9</accession>
<evidence type="ECO:0000313" key="7">
    <source>
        <dbReference type="EMBL" id="WAR15277.1"/>
    </source>
</evidence>
<feature type="domain" description="Receptor ligand binding region" evidence="6">
    <location>
        <begin position="50"/>
        <end position="169"/>
    </location>
</feature>
<gene>
    <name evidence="7" type="ORF">MAR_005382</name>
</gene>
<evidence type="ECO:0000256" key="5">
    <source>
        <dbReference type="SAM" id="SignalP"/>
    </source>
</evidence>
<keyword evidence="4" id="KW-0472">Membrane</keyword>
<evidence type="ECO:0000313" key="8">
    <source>
        <dbReference type="Proteomes" id="UP001164746"/>
    </source>
</evidence>
<name>A0ABY7EZC9_MYAAR</name>
<feature type="chain" id="PRO_5047037502" evidence="5">
    <location>
        <begin position="26"/>
        <end position="274"/>
    </location>
</feature>
<dbReference type="Pfam" id="PF01094">
    <property type="entry name" value="ANF_receptor"/>
    <property type="match status" value="1"/>
</dbReference>
<dbReference type="Proteomes" id="UP001164746">
    <property type="component" value="Chromosome 9"/>
</dbReference>
<feature type="signal peptide" evidence="5">
    <location>
        <begin position="1"/>
        <end position="25"/>
    </location>
</feature>
<evidence type="ECO:0000256" key="3">
    <source>
        <dbReference type="ARBA" id="ARBA00022989"/>
    </source>
</evidence>
<keyword evidence="8" id="KW-1185">Reference proteome</keyword>
<dbReference type="PANTHER" id="PTHR44755">
    <property type="entry name" value="NATRIURETIC PEPTIDE RECEPTOR 3-RELATED"/>
    <property type="match status" value="1"/>
</dbReference>
<sequence>MPNQLLWTLTMHLIVYVSHITHTCGETREVKIGLLLSKFCCNYKSLSNQASAISIAFEKLRADGVLPKNTTLKPIWRDTLTESEGIGNVVKFVQNDGVDIIFGSPSSMITVPVAFLTSYWNFPHITWSANSYDLTDKTKFTTLVRTVGPLRMCEYSANGLKKEFGVNNLVIMQSVVYPRNAELTDAIIDEYLSLVKQTSRIIFLCTEDHTRRFVVRACELGMCNGDFVFIYTMIYVTAQFPWKLGLPDDAIAKAGYKNMVYLLNSEMVREAPYI</sequence>
<dbReference type="EMBL" id="CP111020">
    <property type="protein sequence ID" value="WAR15277.1"/>
    <property type="molecule type" value="Genomic_DNA"/>
</dbReference>
<dbReference type="InterPro" id="IPR001828">
    <property type="entry name" value="ANF_lig-bd_rcpt"/>
</dbReference>
<dbReference type="PANTHER" id="PTHR44755:SF8">
    <property type="entry name" value="RECEPTOR LIGAND BINDING REGION DOMAIN-CONTAINING PROTEIN"/>
    <property type="match status" value="1"/>
</dbReference>
<dbReference type="InterPro" id="IPR028082">
    <property type="entry name" value="Peripla_BP_I"/>
</dbReference>
<proteinExistence type="predicted"/>
<evidence type="ECO:0000256" key="1">
    <source>
        <dbReference type="ARBA" id="ARBA00004370"/>
    </source>
</evidence>
<dbReference type="SUPFAM" id="SSF53822">
    <property type="entry name" value="Periplasmic binding protein-like I"/>
    <property type="match status" value="1"/>
</dbReference>